<dbReference type="InterPro" id="IPR008278">
    <property type="entry name" value="4-PPantetheinyl_Trfase_dom"/>
</dbReference>
<keyword evidence="1 8" id="KW-0444">Lipid biosynthesis</keyword>
<name>A0A3D8I736_9HELI</name>
<keyword evidence="5 8" id="KW-0460">Magnesium</keyword>
<dbReference type="HAMAP" id="MF_00101">
    <property type="entry name" value="AcpS"/>
    <property type="match status" value="1"/>
</dbReference>
<comment type="similarity">
    <text evidence="8">Belongs to the P-Pant transferase superfamily. AcpS family.</text>
</comment>
<comment type="cofactor">
    <cofactor evidence="8">
        <name>Mg(2+)</name>
        <dbReference type="ChEBI" id="CHEBI:18420"/>
    </cofactor>
</comment>
<feature type="binding site" evidence="8">
    <location>
        <position position="66"/>
    </location>
    <ligand>
        <name>Mg(2+)</name>
        <dbReference type="ChEBI" id="CHEBI:18420"/>
    </ligand>
</feature>
<evidence type="ECO:0000313" key="10">
    <source>
        <dbReference type="EMBL" id="RDU60969.1"/>
    </source>
</evidence>
<protein>
    <recommendedName>
        <fullName evidence="8">Holo-[acyl-carrier-protein] synthase</fullName>
        <shortName evidence="8">Holo-ACP synthase</shortName>
        <ecNumber evidence="8">2.7.8.7</ecNumber>
    </recommendedName>
    <alternativeName>
        <fullName evidence="8">4'-phosphopantetheinyl transferase AcpS</fullName>
    </alternativeName>
</protein>
<keyword evidence="3 8" id="KW-0479">Metal-binding</keyword>
<sequence>MIGIDIISIKRIQAFVEKFGLLGLRRFLRDDEIALCLKQPCNLSDKSFNIAYLNIARIAGFWAAKEACAKALGVGIGGELGFLDIHISKDVRNAPHITLTDEKMAYFGLSAIGLSISHDSGFAVAAVLCRAF</sequence>
<comment type="function">
    <text evidence="8">Transfers the 4'-phosphopantetheine moiety from coenzyme A to a Ser of acyl-carrier-protein.</text>
</comment>
<evidence type="ECO:0000259" key="9">
    <source>
        <dbReference type="Pfam" id="PF01648"/>
    </source>
</evidence>
<dbReference type="EC" id="2.7.8.7" evidence="8"/>
<evidence type="ECO:0000256" key="8">
    <source>
        <dbReference type="HAMAP-Rule" id="MF_00101"/>
    </source>
</evidence>
<evidence type="ECO:0000256" key="4">
    <source>
        <dbReference type="ARBA" id="ARBA00022832"/>
    </source>
</evidence>
<reference evidence="10 11" key="1">
    <citation type="submission" date="2018-04" db="EMBL/GenBank/DDBJ databases">
        <title>Novel Campyloabacter and Helicobacter Species and Strains.</title>
        <authorList>
            <person name="Mannion A.J."/>
            <person name="Shen Z."/>
            <person name="Fox J.G."/>
        </authorList>
    </citation>
    <scope>NUCLEOTIDE SEQUENCE [LARGE SCALE GENOMIC DNA]</scope>
    <source>
        <strain evidence="10 11">MIT 98-6070</strain>
    </source>
</reference>
<comment type="caution">
    <text evidence="10">The sequence shown here is derived from an EMBL/GenBank/DDBJ whole genome shotgun (WGS) entry which is preliminary data.</text>
</comment>
<comment type="catalytic activity">
    <reaction evidence="8">
        <text>apo-[ACP] + CoA = holo-[ACP] + adenosine 3',5'-bisphosphate + H(+)</text>
        <dbReference type="Rhea" id="RHEA:12068"/>
        <dbReference type="Rhea" id="RHEA-COMP:9685"/>
        <dbReference type="Rhea" id="RHEA-COMP:9690"/>
        <dbReference type="ChEBI" id="CHEBI:15378"/>
        <dbReference type="ChEBI" id="CHEBI:29999"/>
        <dbReference type="ChEBI" id="CHEBI:57287"/>
        <dbReference type="ChEBI" id="CHEBI:58343"/>
        <dbReference type="ChEBI" id="CHEBI:64479"/>
        <dbReference type="EC" id="2.7.8.7"/>
    </reaction>
</comment>
<evidence type="ECO:0000256" key="5">
    <source>
        <dbReference type="ARBA" id="ARBA00022842"/>
    </source>
</evidence>
<dbReference type="SUPFAM" id="SSF56214">
    <property type="entry name" value="4'-phosphopantetheinyl transferase"/>
    <property type="match status" value="1"/>
</dbReference>
<keyword evidence="6 8" id="KW-0443">Lipid metabolism</keyword>
<proteinExistence type="inferred from homology"/>
<evidence type="ECO:0000313" key="11">
    <source>
        <dbReference type="Proteomes" id="UP000256599"/>
    </source>
</evidence>
<dbReference type="GO" id="GO:0008897">
    <property type="term" value="F:holo-[acyl-carrier-protein] synthase activity"/>
    <property type="evidence" value="ECO:0007669"/>
    <property type="project" value="UniProtKB-UniRule"/>
</dbReference>
<dbReference type="InterPro" id="IPR037143">
    <property type="entry name" value="4-PPantetheinyl_Trfase_dom_sf"/>
</dbReference>
<feature type="binding site" evidence="8">
    <location>
        <position position="5"/>
    </location>
    <ligand>
        <name>Mg(2+)</name>
        <dbReference type="ChEBI" id="CHEBI:18420"/>
    </ligand>
</feature>
<evidence type="ECO:0000256" key="6">
    <source>
        <dbReference type="ARBA" id="ARBA00023098"/>
    </source>
</evidence>
<comment type="subcellular location">
    <subcellularLocation>
        <location evidence="8">Cytoplasm</location>
    </subcellularLocation>
</comment>
<gene>
    <name evidence="8" type="primary">acpS</name>
    <name evidence="10" type="ORF">CQA63_00200</name>
</gene>
<dbReference type="InterPro" id="IPR004568">
    <property type="entry name" value="Ppantetheine-prot_Trfase_dom"/>
</dbReference>
<dbReference type="NCBIfam" id="TIGR00556">
    <property type="entry name" value="pantethn_trn"/>
    <property type="match status" value="1"/>
</dbReference>
<organism evidence="10 11">
    <name type="scientific">Helicobacter marmotae</name>
    <dbReference type="NCBI Taxonomy" id="152490"/>
    <lineage>
        <taxon>Bacteria</taxon>
        <taxon>Pseudomonadati</taxon>
        <taxon>Campylobacterota</taxon>
        <taxon>Epsilonproteobacteria</taxon>
        <taxon>Campylobacterales</taxon>
        <taxon>Helicobacteraceae</taxon>
        <taxon>Helicobacter</taxon>
    </lineage>
</organism>
<dbReference type="GO" id="GO:0005737">
    <property type="term" value="C:cytoplasm"/>
    <property type="evidence" value="ECO:0007669"/>
    <property type="project" value="UniProtKB-SubCell"/>
</dbReference>
<dbReference type="RefSeq" id="WP_104699397.1">
    <property type="nucleotide sequence ID" value="NZ_FZPP01000005.1"/>
</dbReference>
<dbReference type="Gene3D" id="3.90.470.20">
    <property type="entry name" value="4'-phosphopantetheinyl transferase domain"/>
    <property type="match status" value="1"/>
</dbReference>
<dbReference type="NCBIfam" id="TIGR00516">
    <property type="entry name" value="acpS"/>
    <property type="match status" value="1"/>
</dbReference>
<dbReference type="OrthoDB" id="517356at2"/>
<evidence type="ECO:0000256" key="3">
    <source>
        <dbReference type="ARBA" id="ARBA00022723"/>
    </source>
</evidence>
<dbReference type="GO" id="GO:0006633">
    <property type="term" value="P:fatty acid biosynthetic process"/>
    <property type="evidence" value="ECO:0007669"/>
    <property type="project" value="UniProtKB-UniRule"/>
</dbReference>
<keyword evidence="8" id="KW-0963">Cytoplasm</keyword>
<evidence type="ECO:0000256" key="7">
    <source>
        <dbReference type="ARBA" id="ARBA00023160"/>
    </source>
</evidence>
<keyword evidence="2 8" id="KW-0808">Transferase</keyword>
<dbReference type="EMBL" id="NXLR01000001">
    <property type="protein sequence ID" value="RDU60969.1"/>
    <property type="molecule type" value="Genomic_DNA"/>
</dbReference>
<dbReference type="GO" id="GO:0000287">
    <property type="term" value="F:magnesium ion binding"/>
    <property type="evidence" value="ECO:0007669"/>
    <property type="project" value="UniProtKB-UniRule"/>
</dbReference>
<evidence type="ECO:0000256" key="1">
    <source>
        <dbReference type="ARBA" id="ARBA00022516"/>
    </source>
</evidence>
<dbReference type="Proteomes" id="UP000256599">
    <property type="component" value="Unassembled WGS sequence"/>
</dbReference>
<feature type="domain" description="4'-phosphopantetheinyl transferase" evidence="9">
    <location>
        <begin position="2"/>
        <end position="103"/>
    </location>
</feature>
<evidence type="ECO:0000256" key="2">
    <source>
        <dbReference type="ARBA" id="ARBA00022679"/>
    </source>
</evidence>
<accession>A0A3D8I736</accession>
<dbReference type="AlphaFoldDB" id="A0A3D8I736"/>
<keyword evidence="11" id="KW-1185">Reference proteome</keyword>
<dbReference type="Pfam" id="PF01648">
    <property type="entry name" value="ACPS"/>
    <property type="match status" value="1"/>
</dbReference>
<keyword evidence="4 8" id="KW-0276">Fatty acid metabolism</keyword>
<dbReference type="InterPro" id="IPR002582">
    <property type="entry name" value="ACPS"/>
</dbReference>
<keyword evidence="7 8" id="KW-0275">Fatty acid biosynthesis</keyword>